<evidence type="ECO:0000259" key="4">
    <source>
        <dbReference type="Pfam" id="PF00496"/>
    </source>
</evidence>
<comment type="similarity">
    <text evidence="1">Belongs to the bacterial solute-binding protein 5 family.</text>
</comment>
<dbReference type="PIRSF" id="PIRSF002741">
    <property type="entry name" value="MppA"/>
    <property type="match status" value="1"/>
</dbReference>
<feature type="domain" description="Solute-binding protein family 5" evidence="4">
    <location>
        <begin position="63"/>
        <end position="403"/>
    </location>
</feature>
<evidence type="ECO:0000256" key="1">
    <source>
        <dbReference type="ARBA" id="ARBA00005695"/>
    </source>
</evidence>
<organism evidence="5 6">
    <name type="scientific">Parafrankia soli</name>
    <dbReference type="NCBI Taxonomy" id="2599596"/>
    <lineage>
        <taxon>Bacteria</taxon>
        <taxon>Bacillati</taxon>
        <taxon>Actinomycetota</taxon>
        <taxon>Actinomycetes</taxon>
        <taxon>Frankiales</taxon>
        <taxon>Frankiaceae</taxon>
        <taxon>Parafrankia</taxon>
    </lineage>
</organism>
<keyword evidence="2" id="KW-0813">Transport</keyword>
<comment type="caution">
    <text evidence="5">The sequence shown here is derived from an EMBL/GenBank/DDBJ whole genome shotgun (WGS) entry which is preliminary data.</text>
</comment>
<proteinExistence type="inferred from homology"/>
<name>A0A1S1R0K2_9ACTN</name>
<dbReference type="PANTHER" id="PTHR30290">
    <property type="entry name" value="PERIPLASMIC BINDING COMPONENT OF ABC TRANSPORTER"/>
    <property type="match status" value="1"/>
</dbReference>
<dbReference type="Gene3D" id="3.10.105.10">
    <property type="entry name" value="Dipeptide-binding Protein, Domain 3"/>
    <property type="match status" value="1"/>
</dbReference>
<reference evidence="6" key="1">
    <citation type="submission" date="2016-07" db="EMBL/GenBank/DDBJ databases">
        <title>Frankia sp. NRRL B-16219 Genome sequencing.</title>
        <authorList>
            <person name="Ghodhbane-Gtari F."/>
            <person name="Swanson E."/>
            <person name="Gueddou A."/>
            <person name="Louati M."/>
            <person name="Nouioui I."/>
            <person name="Hezbri K."/>
            <person name="Abebe-Akele F."/>
            <person name="Simpson S."/>
            <person name="Morris K."/>
            <person name="Thomas K."/>
            <person name="Gtari M."/>
            <person name="Tisa L.S."/>
        </authorList>
    </citation>
    <scope>NUCLEOTIDE SEQUENCE [LARGE SCALE GENOMIC DNA]</scope>
    <source>
        <strain evidence="6">NRRL B-16219</strain>
    </source>
</reference>
<dbReference type="GO" id="GO:1904680">
    <property type="term" value="F:peptide transmembrane transporter activity"/>
    <property type="evidence" value="ECO:0007669"/>
    <property type="project" value="TreeGrafter"/>
</dbReference>
<dbReference type="GO" id="GO:0043190">
    <property type="term" value="C:ATP-binding cassette (ABC) transporter complex"/>
    <property type="evidence" value="ECO:0007669"/>
    <property type="project" value="InterPro"/>
</dbReference>
<dbReference type="GO" id="GO:0015833">
    <property type="term" value="P:peptide transport"/>
    <property type="evidence" value="ECO:0007669"/>
    <property type="project" value="TreeGrafter"/>
</dbReference>
<dbReference type="Proteomes" id="UP000179769">
    <property type="component" value="Unassembled WGS sequence"/>
</dbReference>
<dbReference type="InterPro" id="IPR000914">
    <property type="entry name" value="SBP_5_dom"/>
</dbReference>
<evidence type="ECO:0000256" key="3">
    <source>
        <dbReference type="ARBA" id="ARBA00022729"/>
    </source>
</evidence>
<evidence type="ECO:0000256" key="2">
    <source>
        <dbReference type="ARBA" id="ARBA00022448"/>
    </source>
</evidence>
<protein>
    <submittedName>
        <fullName evidence="5">ABC transporter substrate-binding protein</fullName>
    </submittedName>
</protein>
<dbReference type="PANTHER" id="PTHR30290:SF9">
    <property type="entry name" value="OLIGOPEPTIDE-BINDING PROTEIN APPA"/>
    <property type="match status" value="1"/>
</dbReference>
<evidence type="ECO:0000313" key="6">
    <source>
        <dbReference type="Proteomes" id="UP000179769"/>
    </source>
</evidence>
<dbReference type="InterPro" id="IPR030678">
    <property type="entry name" value="Peptide/Ni-bd"/>
</dbReference>
<keyword evidence="6" id="KW-1185">Reference proteome</keyword>
<gene>
    <name evidence="5" type="ORF">BBK14_13700</name>
</gene>
<sequence>MASPASDASSKPVSGGIARIIMTSDPTSLDPASLANQAAITAVLGNALYGTLLTTDETSKVGYSMAESFTTTDGGATFELKLRPDLVFSDGTPLNAAAVKFNWDRIKDPATASSSLPEAAMVASTEVIDDRTMKVTMTTPIAAFAQAVVGTVLNWVASPAALQKGKQSFDEKPIGAGPFTLQSWTRQAEIKLTKNPRYWDAPKPYLDGITLRTVLDSNQRYNTLTSGGADVSIETNWINLGKAEAAGLPSDLLPLSGGNFLALNTRRAPFDDIRARQAVSAALDIDALNLAAYNGKGSVAETLFTDASPFYSKTQLRSTDRAKAQQLFDELAAEGKPVSFTFSSYPTSENKAIAENVQAQLSSFKNVKAEVAIIDFAKGTALRSTHDFDMVISSAAFQDPEPRLLANFTGNSPANMSGLADPELDAALLAGRTANSVADRKAAYDKVQARLTAMTPVIFLMRSAPGAIAAKNVNGLRQYGAGSLLPEELWIEK</sequence>
<dbReference type="AlphaFoldDB" id="A0A1S1R0K2"/>
<dbReference type="GO" id="GO:0042597">
    <property type="term" value="C:periplasmic space"/>
    <property type="evidence" value="ECO:0007669"/>
    <property type="project" value="UniProtKB-ARBA"/>
</dbReference>
<dbReference type="SUPFAM" id="SSF53850">
    <property type="entry name" value="Periplasmic binding protein-like II"/>
    <property type="match status" value="1"/>
</dbReference>
<dbReference type="EMBL" id="MAXA01000091">
    <property type="protein sequence ID" value="OHV39720.1"/>
    <property type="molecule type" value="Genomic_DNA"/>
</dbReference>
<evidence type="ECO:0000313" key="5">
    <source>
        <dbReference type="EMBL" id="OHV39720.1"/>
    </source>
</evidence>
<accession>A0A1S1R0K2</accession>
<dbReference type="Gene3D" id="3.40.190.10">
    <property type="entry name" value="Periplasmic binding protein-like II"/>
    <property type="match status" value="1"/>
</dbReference>
<keyword evidence="3" id="KW-0732">Signal</keyword>
<dbReference type="InterPro" id="IPR039424">
    <property type="entry name" value="SBP_5"/>
</dbReference>
<dbReference type="CDD" id="cd00995">
    <property type="entry name" value="PBP2_NikA_DppA_OppA_like"/>
    <property type="match status" value="1"/>
</dbReference>
<dbReference type="Pfam" id="PF00496">
    <property type="entry name" value="SBP_bac_5"/>
    <property type="match status" value="1"/>
</dbReference>